<evidence type="ECO:0000256" key="2">
    <source>
        <dbReference type="SAM" id="Phobius"/>
    </source>
</evidence>
<keyword evidence="2" id="KW-0472">Membrane</keyword>
<protein>
    <submittedName>
        <fullName evidence="3">Uncharacterized protein</fullName>
    </submittedName>
</protein>
<keyword evidence="4" id="KW-1185">Reference proteome</keyword>
<keyword evidence="1" id="KW-0175">Coiled coil</keyword>
<dbReference type="Proteomes" id="UP000322887">
    <property type="component" value="Chromosome"/>
</dbReference>
<keyword evidence="2" id="KW-1133">Transmembrane helix</keyword>
<sequence length="993" mass="112822">MRDQQSIIEEIQAILSSDIDAEQETLEALEDRFVRAVEEANGRLRECETLLHQGLRTEALGKCEITPNLLDVVAALDFPGREVWVDYLSQFDLPAPPELQLDIAADLNEAYSEEQPLNGLMRLNRLHALARSPLKTRIGILRRLAEADQTNPIWEDDLHVFERARQMQLKDEANVAVKQLDTKQLALLEQELLDPNWLERPSKKLLSNVSAAHSQLRAKEAREEMVKIEEGLTSAFSDFDLKAARNLRQRWNALVPIASLPPDDQLWDLAGPALDWLKQEDQKEQEEQEYQLALSQLEQGLDAELPKEELERLYYQAVKNDRALPDVLHRRLSERLEYQELAARRKGRLIISCVAMGVLLIGAGITFLIVRQIHNKELATSVAAATELLESARTTGNFKEVNRYFEQLESENQRVADSPEVKKLKADLKLAIEAERGRQDKFRNILDDARTRGVLNASWETMPAALESLDEAKEVAITDAEYGQIVELTRKVNEKQIGMQKEVDDRFRTDLDKLKAGIAGADQENLTQLQGLVNQANELNARPRVSSEYSVLVPPLINSLNSMTTTTLEKQRESRALQQITEAVGDRNRFKTALEKYSSQNQTARAEAIKKVLEDEFTVWVGLNAWNHFIDKCSRTDFTKLSQDESKAFESEARKIQEEYKDFPAAEYIQPLVDMLQSRNSRVTENGEKLQYQLNDVFSNETVANLLMIKTTDGKRYYFKEPPNSSGAVLVVNFLDGFDLVKIGGVERIQKGEITYPIQDGKVNYAAPQAVFSTAAQDLMAGLDRKGWEKTFIEILVLLFDNEEMEPMLKLQLIESILKVASQGSLFIKQEFASQMDILSNSNLDFTVNWINPENLNAKLAEKKAIRVLARMEHPKSALKSLEAYQAKWKKPVLANQYEWYGWMIEDKAEGKWICKTKSVPLESENKILFAIYPKPEPVDPKPESESADPNSKLMEIVRVGEVQKGKATLSGAPYAFQEGRPVFYVKKNTNTD</sequence>
<evidence type="ECO:0000256" key="1">
    <source>
        <dbReference type="SAM" id="Coils"/>
    </source>
</evidence>
<dbReference type="RefSeq" id="WP_002648416.1">
    <property type="nucleotide sequence ID" value="NZ_CP042910.1"/>
</dbReference>
<feature type="coiled-coil region" evidence="1">
    <location>
        <begin position="12"/>
        <end position="39"/>
    </location>
</feature>
<keyword evidence="2" id="KW-0812">Transmembrane</keyword>
<dbReference type="GeneID" id="98646564"/>
<gene>
    <name evidence="3" type="ORF">GmarT_19530</name>
</gene>
<evidence type="ECO:0000313" key="4">
    <source>
        <dbReference type="Proteomes" id="UP000322887"/>
    </source>
</evidence>
<accession>A0ABX5YKA7</accession>
<feature type="transmembrane region" description="Helical" evidence="2">
    <location>
        <begin position="349"/>
        <end position="370"/>
    </location>
</feature>
<evidence type="ECO:0000313" key="3">
    <source>
        <dbReference type="EMBL" id="QEG16092.1"/>
    </source>
</evidence>
<reference evidence="3 4" key="1">
    <citation type="submission" date="2019-08" db="EMBL/GenBank/DDBJ databases">
        <title>Deep-cultivation of Planctomycetes and their phenomic and genomic characterization uncovers novel biology.</title>
        <authorList>
            <person name="Wiegand S."/>
            <person name="Jogler M."/>
            <person name="Boedeker C."/>
            <person name="Pinto D."/>
            <person name="Vollmers J."/>
            <person name="Rivas-Marin E."/>
            <person name="Kohn T."/>
            <person name="Peeters S.H."/>
            <person name="Heuer A."/>
            <person name="Rast P."/>
            <person name="Oberbeckmann S."/>
            <person name="Bunk B."/>
            <person name="Jeske O."/>
            <person name="Meyerdierks A."/>
            <person name="Storesund J.E."/>
            <person name="Kallscheuer N."/>
            <person name="Luecker S."/>
            <person name="Lage O.M."/>
            <person name="Pohl T."/>
            <person name="Merkel B.J."/>
            <person name="Hornburger P."/>
            <person name="Mueller R.-W."/>
            <person name="Bruemmer F."/>
            <person name="Labrenz M."/>
            <person name="Spormann A.M."/>
            <person name="Op den Camp H."/>
            <person name="Overmann J."/>
            <person name="Amann R."/>
            <person name="Jetten M.S.M."/>
            <person name="Mascher T."/>
            <person name="Medema M.H."/>
            <person name="Devos D.P."/>
            <person name="Kaster A.-K."/>
            <person name="Ovreas L."/>
            <person name="Rohde M."/>
            <person name="Galperin M.Y."/>
            <person name="Jogler C."/>
        </authorList>
    </citation>
    <scope>NUCLEOTIDE SEQUENCE [LARGE SCALE GENOMIC DNA]</scope>
    <source>
        <strain evidence="3 4">DSM 8797</strain>
    </source>
</reference>
<organism evidence="3 4">
    <name type="scientific">Gimesia maris</name>
    <dbReference type="NCBI Taxonomy" id="122"/>
    <lineage>
        <taxon>Bacteria</taxon>
        <taxon>Pseudomonadati</taxon>
        <taxon>Planctomycetota</taxon>
        <taxon>Planctomycetia</taxon>
        <taxon>Planctomycetales</taxon>
        <taxon>Planctomycetaceae</taxon>
        <taxon>Gimesia</taxon>
    </lineage>
</organism>
<name>A0ABX5YKA7_9PLAN</name>
<proteinExistence type="predicted"/>
<dbReference type="EMBL" id="CP042910">
    <property type="protein sequence ID" value="QEG16092.1"/>
    <property type="molecule type" value="Genomic_DNA"/>
</dbReference>